<dbReference type="AlphaFoldDB" id="B7P8F2"/>
<reference evidence="1 3" key="1">
    <citation type="submission" date="2008-03" db="EMBL/GenBank/DDBJ databases">
        <title>Annotation of Ixodes scapularis.</title>
        <authorList>
            <consortium name="Ixodes scapularis Genome Project Consortium"/>
            <person name="Caler E."/>
            <person name="Hannick L.I."/>
            <person name="Bidwell S."/>
            <person name="Joardar V."/>
            <person name="Thiagarajan M."/>
            <person name="Amedeo P."/>
            <person name="Galinsky K.J."/>
            <person name="Schobel S."/>
            <person name="Inman J."/>
            <person name="Hostetler J."/>
            <person name="Miller J."/>
            <person name="Hammond M."/>
            <person name="Megy K."/>
            <person name="Lawson D."/>
            <person name="Kodira C."/>
            <person name="Sutton G."/>
            <person name="Meyer J."/>
            <person name="Hill C.A."/>
            <person name="Birren B."/>
            <person name="Nene V."/>
            <person name="Collins F."/>
            <person name="Alarcon-Chaidez F."/>
            <person name="Wikel S."/>
            <person name="Strausberg R."/>
        </authorList>
    </citation>
    <scope>NUCLEOTIDE SEQUENCE [LARGE SCALE GENOMIC DNA]</scope>
    <source>
        <strain evidence="3">Wikel</strain>
        <strain evidence="1">Wikel colony</strain>
    </source>
</reference>
<dbReference type="VEuPathDB" id="VectorBase:ISCI002285"/>
<gene>
    <name evidence="1" type="ORF">IscW_ISCW002285</name>
</gene>
<proteinExistence type="predicted"/>
<evidence type="ECO:0000313" key="1">
    <source>
        <dbReference type="EMBL" id="EEC02874.1"/>
    </source>
</evidence>
<dbReference type="EMBL" id="DS656926">
    <property type="protein sequence ID" value="EEC02874.1"/>
    <property type="molecule type" value="Genomic_DNA"/>
</dbReference>
<feature type="non-terminal residue" evidence="1">
    <location>
        <position position="1"/>
    </location>
</feature>
<reference evidence="2" key="2">
    <citation type="submission" date="2020-05" db="UniProtKB">
        <authorList>
            <consortium name="EnsemblMetazoa"/>
        </authorList>
    </citation>
    <scope>IDENTIFICATION</scope>
    <source>
        <strain evidence="2">wikel</strain>
    </source>
</reference>
<evidence type="ECO:0000313" key="3">
    <source>
        <dbReference type="Proteomes" id="UP000001555"/>
    </source>
</evidence>
<dbReference type="Proteomes" id="UP000001555">
    <property type="component" value="Unassembled WGS sequence"/>
</dbReference>
<evidence type="ECO:0000313" key="2">
    <source>
        <dbReference type="EnsemblMetazoa" id="ISCW002285-PA"/>
    </source>
</evidence>
<protein>
    <submittedName>
        <fullName evidence="1 2">Uncharacterized protein</fullName>
    </submittedName>
</protein>
<accession>B7P8F2</accession>
<dbReference type="HOGENOM" id="CLU_1901445_0_0_1"/>
<keyword evidence="3" id="KW-1185">Reference proteome</keyword>
<dbReference type="PaxDb" id="6945-B7P8F2"/>
<dbReference type="InParanoid" id="B7P8F2"/>
<organism>
    <name type="scientific">Ixodes scapularis</name>
    <name type="common">Black-legged tick</name>
    <name type="synonym">Deer tick</name>
    <dbReference type="NCBI Taxonomy" id="6945"/>
    <lineage>
        <taxon>Eukaryota</taxon>
        <taxon>Metazoa</taxon>
        <taxon>Ecdysozoa</taxon>
        <taxon>Arthropoda</taxon>
        <taxon>Chelicerata</taxon>
        <taxon>Arachnida</taxon>
        <taxon>Acari</taxon>
        <taxon>Parasitiformes</taxon>
        <taxon>Ixodida</taxon>
        <taxon>Ixodoidea</taxon>
        <taxon>Ixodidae</taxon>
        <taxon>Ixodinae</taxon>
        <taxon>Ixodes</taxon>
    </lineage>
</organism>
<sequence length="134" mass="15337">QRLYARRRPQNCRRRLLVAAFINVGKGRGSLATVTTGELSPGTARNQHGPWSTLKLRSSDGFRQSSSEQSVRQLRIFRLPVIEVNYTLRNVATSRRKLSSCARDLWARSVTNLFVRMTRGHLSYCRYPSCCFAM</sequence>
<dbReference type="EnsemblMetazoa" id="ISCW002285-RA">
    <property type="protein sequence ID" value="ISCW002285-PA"/>
    <property type="gene ID" value="ISCW002285"/>
</dbReference>
<dbReference type="EMBL" id="ABJB010414443">
    <property type="status" value="NOT_ANNOTATED_CDS"/>
    <property type="molecule type" value="Genomic_DNA"/>
</dbReference>
<dbReference type="VEuPathDB" id="VectorBase:ISCW002285"/>
<name>B7P8F2_IXOSC</name>